<dbReference type="AlphaFoldDB" id="G3JAM2"/>
<feature type="transmembrane region" description="Helical" evidence="2">
    <location>
        <begin position="114"/>
        <end position="134"/>
    </location>
</feature>
<reference evidence="3 4" key="1">
    <citation type="journal article" date="2011" name="Genome Biol.">
        <title>Genome sequence of the insect pathogenic fungus Cordyceps militaris, a valued traditional Chinese medicine.</title>
        <authorList>
            <person name="Zheng P."/>
            <person name="Xia Y."/>
            <person name="Xiao G."/>
            <person name="Xiong C."/>
            <person name="Hu X."/>
            <person name="Zhang S."/>
            <person name="Zheng H."/>
            <person name="Huang Y."/>
            <person name="Zhou Y."/>
            <person name="Wang S."/>
            <person name="Zhao G.P."/>
            <person name="Liu X."/>
            <person name="St Leger R.J."/>
            <person name="Wang C."/>
        </authorList>
    </citation>
    <scope>NUCLEOTIDE SEQUENCE [LARGE SCALE GENOMIC DNA]</scope>
    <source>
        <strain evidence="3 4">CM01</strain>
    </source>
</reference>
<dbReference type="VEuPathDB" id="FungiDB:CCM_03409"/>
<feature type="transmembrane region" description="Helical" evidence="2">
    <location>
        <begin position="87"/>
        <end position="108"/>
    </location>
</feature>
<dbReference type="STRING" id="983644.G3JAM2"/>
<dbReference type="RefSeq" id="XP_006668623.1">
    <property type="nucleotide sequence ID" value="XM_006668560.1"/>
</dbReference>
<gene>
    <name evidence="3" type="ORF">CCM_03409</name>
</gene>
<keyword evidence="2" id="KW-0472">Membrane</keyword>
<feature type="transmembrane region" description="Helical" evidence="2">
    <location>
        <begin position="206"/>
        <end position="226"/>
    </location>
</feature>
<proteinExistence type="predicted"/>
<keyword evidence="4" id="KW-1185">Reference proteome</keyword>
<dbReference type="PANTHER" id="PTHR34292:SF2">
    <property type="entry name" value="OUTER SPORE WALL PROTEIN LDS1"/>
    <property type="match status" value="1"/>
</dbReference>
<name>G3JAM2_CORMM</name>
<dbReference type="HOGENOM" id="CLU_062645_0_0_1"/>
<evidence type="ECO:0000313" key="4">
    <source>
        <dbReference type="Proteomes" id="UP000001610"/>
    </source>
</evidence>
<organism evidence="3 4">
    <name type="scientific">Cordyceps militaris (strain CM01)</name>
    <name type="common">Caterpillar fungus</name>
    <dbReference type="NCBI Taxonomy" id="983644"/>
    <lineage>
        <taxon>Eukaryota</taxon>
        <taxon>Fungi</taxon>
        <taxon>Dikarya</taxon>
        <taxon>Ascomycota</taxon>
        <taxon>Pezizomycotina</taxon>
        <taxon>Sordariomycetes</taxon>
        <taxon>Hypocreomycetidae</taxon>
        <taxon>Hypocreales</taxon>
        <taxon>Cordycipitaceae</taxon>
        <taxon>Cordyceps</taxon>
    </lineage>
</organism>
<dbReference type="GO" id="GO:0005811">
    <property type="term" value="C:lipid droplet"/>
    <property type="evidence" value="ECO:0007669"/>
    <property type="project" value="TreeGrafter"/>
</dbReference>
<evidence type="ECO:0000313" key="3">
    <source>
        <dbReference type="EMBL" id="EGX95137.1"/>
    </source>
</evidence>
<dbReference type="Proteomes" id="UP000001610">
    <property type="component" value="Unassembled WGS sequence"/>
</dbReference>
<protein>
    <recommendedName>
        <fullName evidence="5">Outer spore wall protein RRT8</fullName>
    </recommendedName>
</protein>
<dbReference type="GO" id="GO:0005619">
    <property type="term" value="C:ascospore wall"/>
    <property type="evidence" value="ECO:0007669"/>
    <property type="project" value="TreeGrafter"/>
</dbReference>
<dbReference type="PANTHER" id="PTHR34292">
    <property type="entry name" value="OUTER SPORE WALL PROTEIN LDS1"/>
    <property type="match status" value="1"/>
</dbReference>
<dbReference type="KEGG" id="cmt:CCM_03409"/>
<dbReference type="OrthoDB" id="10012223at2759"/>
<evidence type="ECO:0000256" key="2">
    <source>
        <dbReference type="SAM" id="Phobius"/>
    </source>
</evidence>
<feature type="region of interest" description="Disordered" evidence="1">
    <location>
        <begin position="1"/>
        <end position="23"/>
    </location>
</feature>
<dbReference type="GO" id="GO:0005628">
    <property type="term" value="C:prospore membrane"/>
    <property type="evidence" value="ECO:0007669"/>
    <property type="project" value="TreeGrafter"/>
</dbReference>
<evidence type="ECO:0000256" key="1">
    <source>
        <dbReference type="SAM" id="MobiDB-lite"/>
    </source>
</evidence>
<dbReference type="FunCoup" id="G3JAM2">
    <property type="interactions" value="69"/>
</dbReference>
<dbReference type="InParanoid" id="G3JAM2"/>
<sequence length="324" mass="35465">MSSNASTSAVANGGQPKSRGARTMDAVGERASEIIKEDFGNARKVALEAMKSRAYLYPLKKESLTTTYTHIQGIAYFLSHRSLWKPFLSRLGPILALSAGVVTSMFAFTYLPQLAVLVFVNGPLAVFSTVLLVLSESSAIINAVSRGWLLQDAILDTFDGTLVARDATAIVGEGRELRPGRDPMARLGKVLRSPFDKFGPKAMIRYLMYLPLNFIPIVGTVAFVFLQGRNRGRSVHERYFQLKKWTDAQKSKWVDTHVGAYTSFGLVATVLEMVPIASMFFTYTNTVGAALWAADLEAHSTSLTKETAPNLRAAADKATEKSEL</sequence>
<dbReference type="EMBL" id="JH126400">
    <property type="protein sequence ID" value="EGX95137.1"/>
    <property type="molecule type" value="Genomic_DNA"/>
</dbReference>
<evidence type="ECO:0008006" key="5">
    <source>
        <dbReference type="Google" id="ProtNLM"/>
    </source>
</evidence>
<dbReference type="InterPro" id="IPR052786">
    <property type="entry name" value="Spore_wall_assembly"/>
</dbReference>
<feature type="compositionally biased region" description="Polar residues" evidence="1">
    <location>
        <begin position="1"/>
        <end position="10"/>
    </location>
</feature>
<dbReference type="eggNOG" id="ENOG502QVX4">
    <property type="taxonomic scope" value="Eukaryota"/>
</dbReference>
<keyword evidence="2" id="KW-0812">Transmembrane</keyword>
<keyword evidence="2" id="KW-1133">Transmembrane helix</keyword>
<dbReference type="GeneID" id="18165435"/>
<dbReference type="OMA" id="GRYFQLK"/>
<accession>G3JAM2</accession>